<dbReference type="InterPro" id="IPR014419">
    <property type="entry name" value="HutZ"/>
</dbReference>
<name>A0A1B4VAG6_9GAMM</name>
<protein>
    <submittedName>
        <fullName evidence="2">Pyridoxamine 5'-phosphate oxidase</fullName>
    </submittedName>
</protein>
<accession>A0A1B4VAG6</accession>
<keyword evidence="3" id="KW-1185">Reference proteome</keyword>
<dbReference type="InterPro" id="IPR011576">
    <property type="entry name" value="Pyridox_Oxase_N"/>
</dbReference>
<evidence type="ECO:0000313" key="3">
    <source>
        <dbReference type="Proteomes" id="UP000218899"/>
    </source>
</evidence>
<dbReference type="OrthoDB" id="9776211at2"/>
<reference evidence="2 3" key="1">
    <citation type="submission" date="2015-08" db="EMBL/GenBank/DDBJ databases">
        <title>Complete genome sequence of Sulfurifustis variabilis.</title>
        <authorList>
            <person name="Miura A."/>
            <person name="Kojima H."/>
            <person name="Fukui M."/>
        </authorList>
    </citation>
    <scope>NUCLEOTIDE SEQUENCE [LARGE SCALE GENOMIC DNA]</scope>
    <source>
        <strain evidence="3">skN76</strain>
    </source>
</reference>
<dbReference type="KEGG" id="sva:SVA_0359"/>
<proteinExistence type="predicted"/>
<evidence type="ECO:0000259" key="1">
    <source>
        <dbReference type="Pfam" id="PF01243"/>
    </source>
</evidence>
<feature type="domain" description="Pyridoxamine 5'-phosphate oxidase N-terminal" evidence="1">
    <location>
        <begin position="10"/>
        <end position="137"/>
    </location>
</feature>
<dbReference type="InterPro" id="IPR012349">
    <property type="entry name" value="Split_barrel_FMN-bd"/>
</dbReference>
<dbReference type="PIRSF" id="PIRSF004633">
    <property type="entry name" value="UCP_PLP_oxd"/>
    <property type="match status" value="1"/>
</dbReference>
<organism evidence="2 3">
    <name type="scientific">Sulfurifustis variabilis</name>
    <dbReference type="NCBI Taxonomy" id="1675686"/>
    <lineage>
        <taxon>Bacteria</taxon>
        <taxon>Pseudomonadati</taxon>
        <taxon>Pseudomonadota</taxon>
        <taxon>Gammaproteobacteria</taxon>
        <taxon>Acidiferrobacterales</taxon>
        <taxon>Acidiferrobacteraceae</taxon>
        <taxon>Sulfurifustis</taxon>
    </lineage>
</organism>
<dbReference type="Proteomes" id="UP000218899">
    <property type="component" value="Chromosome"/>
</dbReference>
<dbReference type="AlphaFoldDB" id="A0A1B4VAG6"/>
<dbReference type="EMBL" id="AP014936">
    <property type="protein sequence ID" value="BAU46941.1"/>
    <property type="molecule type" value="Genomic_DNA"/>
</dbReference>
<dbReference type="RefSeq" id="WP_096457931.1">
    <property type="nucleotide sequence ID" value="NZ_AP014936.1"/>
</dbReference>
<dbReference type="Pfam" id="PF01243">
    <property type="entry name" value="PNPOx_N"/>
    <property type="match status" value="1"/>
</dbReference>
<dbReference type="Gene3D" id="2.30.110.10">
    <property type="entry name" value="Electron Transport, Fmn-binding Protein, Chain A"/>
    <property type="match status" value="1"/>
</dbReference>
<dbReference type="SUPFAM" id="SSF50475">
    <property type="entry name" value="FMN-binding split barrel"/>
    <property type="match status" value="1"/>
</dbReference>
<evidence type="ECO:0000313" key="2">
    <source>
        <dbReference type="EMBL" id="BAU46941.1"/>
    </source>
</evidence>
<gene>
    <name evidence="2" type="ORF">SVA_0359</name>
</gene>
<sequence>MTPEEQRTLARLLGASRWAALATSRDDEPFASWVAVAPEPDLARFLLHLSRLARHTRYLAVNPRAALAFTEPDSDPGRDPQTLARVTVQGTVAIVPRGSAEYAAERERYLARLPHAERTFALGDFELHRFVAESARYVPGFGRVHRLMPDDLRALARED</sequence>